<dbReference type="GO" id="GO:0005634">
    <property type="term" value="C:nucleus"/>
    <property type="evidence" value="ECO:0007669"/>
    <property type="project" value="TreeGrafter"/>
</dbReference>
<dbReference type="AlphaFoldDB" id="A0A813J4D5"/>
<dbReference type="GO" id="GO:0042594">
    <property type="term" value="P:response to starvation"/>
    <property type="evidence" value="ECO:0007669"/>
    <property type="project" value="TreeGrafter"/>
</dbReference>
<dbReference type="PANTHER" id="PTHR14596">
    <property type="entry name" value="ZINC FINGER PROTEIN"/>
    <property type="match status" value="1"/>
</dbReference>
<organism evidence="2 3">
    <name type="scientific">Polarella glacialis</name>
    <name type="common">Dinoflagellate</name>
    <dbReference type="NCBI Taxonomy" id="89957"/>
    <lineage>
        <taxon>Eukaryota</taxon>
        <taxon>Sar</taxon>
        <taxon>Alveolata</taxon>
        <taxon>Dinophyceae</taxon>
        <taxon>Suessiales</taxon>
        <taxon>Suessiaceae</taxon>
        <taxon>Polarella</taxon>
    </lineage>
</organism>
<dbReference type="PANTHER" id="PTHR14596:SF72">
    <property type="entry name" value="ZINC FINGER PROTEIN MSN2-RELATED"/>
    <property type="match status" value="1"/>
</dbReference>
<name>A0A813J4D5_POLGL</name>
<evidence type="ECO:0000313" key="2">
    <source>
        <dbReference type="EMBL" id="CAE8667677.1"/>
    </source>
</evidence>
<evidence type="ECO:0000313" key="3">
    <source>
        <dbReference type="Proteomes" id="UP000626109"/>
    </source>
</evidence>
<protein>
    <submittedName>
        <fullName evidence="2">Uncharacterized protein</fullName>
    </submittedName>
</protein>
<feature type="compositionally biased region" description="Basic residues" evidence="1">
    <location>
        <begin position="88"/>
        <end position="97"/>
    </location>
</feature>
<evidence type="ECO:0000256" key="1">
    <source>
        <dbReference type="SAM" id="MobiDB-lite"/>
    </source>
</evidence>
<dbReference type="GO" id="GO:0000987">
    <property type="term" value="F:cis-regulatory region sequence-specific DNA binding"/>
    <property type="evidence" value="ECO:0007669"/>
    <property type="project" value="TreeGrafter"/>
</dbReference>
<dbReference type="EMBL" id="CAJNNW010021269">
    <property type="protein sequence ID" value="CAE8667677.1"/>
    <property type="molecule type" value="Genomic_DNA"/>
</dbReference>
<dbReference type="SUPFAM" id="SSF53474">
    <property type="entry name" value="alpha/beta-Hydrolases"/>
    <property type="match status" value="1"/>
</dbReference>
<sequence>MALFAHAPTLHSSQQQHHHQQQKQQQRQQQRQVPQKPGVGFRGLGTPWPWPGPASSCILVQTASRSSGTCSEGWNGVLLLSSLLAGQRRSKRFRSPRMKLAGNNKNTTTNNNNNSNNSNNNNSNNRNNSNNSNSSSRNHGGQGRREVTVAPLTLGLLSGMWANESDAEAEQINDNNNSNNNDNNSNKARAKTGRGVELRSSGRLVGTLSEVQDPGTYAALLYKPVSAVKKLPLLFVLHGAGSTDLGAWELADPDGCHGGLPPSLLASGLVPPELAENFAVVAPYAAGKASFIREPRQRLLQFLDWVRSPAGQLAGCPEIDPRRIFVLGYSDGATVGVQLATSGQFAAGIFAAVGGVGDVASVVAKLKGMPIWIFHSADDGILPVRNSDMLVEALRKVSGPDLV</sequence>
<gene>
    <name evidence="2" type="ORF">PGLA2088_LOCUS16676</name>
</gene>
<feature type="compositionally biased region" description="Low complexity" evidence="1">
    <location>
        <begin position="22"/>
        <end position="39"/>
    </location>
</feature>
<accession>A0A813J4D5</accession>
<proteinExistence type="predicted"/>
<dbReference type="InterPro" id="IPR029058">
    <property type="entry name" value="AB_hydrolase_fold"/>
</dbReference>
<feature type="compositionally biased region" description="Low complexity" evidence="1">
    <location>
        <begin position="173"/>
        <end position="186"/>
    </location>
</feature>
<reference evidence="2" key="1">
    <citation type="submission" date="2021-02" db="EMBL/GenBank/DDBJ databases">
        <authorList>
            <person name="Dougan E. K."/>
            <person name="Rhodes N."/>
            <person name="Thang M."/>
            <person name="Chan C."/>
        </authorList>
    </citation>
    <scope>NUCLEOTIDE SEQUENCE</scope>
</reference>
<feature type="non-terminal residue" evidence="2">
    <location>
        <position position="1"/>
    </location>
</feature>
<feature type="compositionally biased region" description="Low complexity" evidence="1">
    <location>
        <begin position="103"/>
        <end position="138"/>
    </location>
</feature>
<dbReference type="Gene3D" id="3.40.50.1820">
    <property type="entry name" value="alpha/beta hydrolase"/>
    <property type="match status" value="1"/>
</dbReference>
<dbReference type="Proteomes" id="UP000626109">
    <property type="component" value="Unassembled WGS sequence"/>
</dbReference>
<feature type="region of interest" description="Disordered" evidence="1">
    <location>
        <begin position="88"/>
        <end position="145"/>
    </location>
</feature>
<feature type="region of interest" description="Disordered" evidence="1">
    <location>
        <begin position="171"/>
        <end position="198"/>
    </location>
</feature>
<feature type="region of interest" description="Disordered" evidence="1">
    <location>
        <begin position="1"/>
        <end position="47"/>
    </location>
</feature>
<comment type="caution">
    <text evidence="2">The sequence shown here is derived from an EMBL/GenBank/DDBJ whole genome shotgun (WGS) entry which is preliminary data.</text>
</comment>
<dbReference type="GO" id="GO:0000981">
    <property type="term" value="F:DNA-binding transcription factor activity, RNA polymerase II-specific"/>
    <property type="evidence" value="ECO:0007669"/>
    <property type="project" value="TreeGrafter"/>
</dbReference>